<dbReference type="InterPro" id="IPR006311">
    <property type="entry name" value="TAT_signal"/>
</dbReference>
<evidence type="ECO:0000313" key="4">
    <source>
        <dbReference type="Proteomes" id="UP001597327"/>
    </source>
</evidence>
<dbReference type="SUPFAM" id="SSF159594">
    <property type="entry name" value="XCC0632-like"/>
    <property type="match status" value="1"/>
</dbReference>
<feature type="signal peptide" evidence="1">
    <location>
        <begin position="1"/>
        <end position="24"/>
    </location>
</feature>
<evidence type="ECO:0000313" key="3">
    <source>
        <dbReference type="EMBL" id="MFD1696607.1"/>
    </source>
</evidence>
<feature type="domain" description="ABC-type transport auxiliary lipoprotein component" evidence="2">
    <location>
        <begin position="37"/>
        <end position="192"/>
    </location>
</feature>
<feature type="chain" id="PRO_5047502207" evidence="1">
    <location>
        <begin position="25"/>
        <end position="202"/>
    </location>
</feature>
<dbReference type="Proteomes" id="UP001597327">
    <property type="component" value="Unassembled WGS sequence"/>
</dbReference>
<keyword evidence="1" id="KW-0732">Signal</keyword>
<dbReference type="PROSITE" id="PS51257">
    <property type="entry name" value="PROKAR_LIPOPROTEIN"/>
    <property type="match status" value="1"/>
</dbReference>
<keyword evidence="3" id="KW-0449">Lipoprotein</keyword>
<name>A0ABW4JYP5_9HYPH</name>
<dbReference type="RefSeq" id="WP_149892534.1">
    <property type="nucleotide sequence ID" value="NZ_JBHUFA010000004.1"/>
</dbReference>
<protein>
    <submittedName>
        <fullName evidence="3">ABC-type transport auxiliary lipoprotein family protein</fullName>
    </submittedName>
</protein>
<comment type="caution">
    <text evidence="3">The sequence shown here is derived from an EMBL/GenBank/DDBJ whole genome shotgun (WGS) entry which is preliminary data.</text>
</comment>
<evidence type="ECO:0000256" key="1">
    <source>
        <dbReference type="SAM" id="SignalP"/>
    </source>
</evidence>
<keyword evidence="4" id="KW-1185">Reference proteome</keyword>
<reference evidence="4" key="1">
    <citation type="journal article" date="2019" name="Int. J. Syst. Evol. Microbiol.">
        <title>The Global Catalogue of Microorganisms (GCM) 10K type strain sequencing project: providing services to taxonomists for standard genome sequencing and annotation.</title>
        <authorList>
            <consortium name="The Broad Institute Genomics Platform"/>
            <consortium name="The Broad Institute Genome Sequencing Center for Infectious Disease"/>
            <person name="Wu L."/>
            <person name="Ma J."/>
        </authorList>
    </citation>
    <scope>NUCLEOTIDE SEQUENCE [LARGE SCALE GENOMIC DNA]</scope>
    <source>
        <strain evidence="4">JCM 3369</strain>
    </source>
</reference>
<proteinExistence type="predicted"/>
<organism evidence="3 4">
    <name type="scientific">Roseibium aestuarii</name>
    <dbReference type="NCBI Taxonomy" id="2600299"/>
    <lineage>
        <taxon>Bacteria</taxon>
        <taxon>Pseudomonadati</taxon>
        <taxon>Pseudomonadota</taxon>
        <taxon>Alphaproteobacteria</taxon>
        <taxon>Hyphomicrobiales</taxon>
        <taxon>Stappiaceae</taxon>
        <taxon>Roseibium</taxon>
    </lineage>
</organism>
<evidence type="ECO:0000259" key="2">
    <source>
        <dbReference type="Pfam" id="PF03886"/>
    </source>
</evidence>
<accession>A0ABW4JYP5</accession>
<sequence>MTDPSRRQVLRGAGLLLAGSAALALSGCASTGPSALYELTATPEVPATRKRAVQVLVARPRALKALDTDRIAVLENGLQISYFPDAAWTDALPNVLQSKIAEALQDTGALRGVGFPGEGLLIDYQLQTDIRTFALTTEGADRAVVELAARLLDDRNGRSVATQVFRAEVASSGLTAEQAVSALNRANGQVLAALTAWVIGTV</sequence>
<dbReference type="InterPro" id="IPR005586">
    <property type="entry name" value="ABC_trans_aux"/>
</dbReference>
<dbReference type="EMBL" id="JBHUFA010000004">
    <property type="protein sequence ID" value="MFD1696607.1"/>
    <property type="molecule type" value="Genomic_DNA"/>
</dbReference>
<dbReference type="PROSITE" id="PS51318">
    <property type="entry name" value="TAT"/>
    <property type="match status" value="1"/>
</dbReference>
<dbReference type="Pfam" id="PF03886">
    <property type="entry name" value="ABC_trans_aux"/>
    <property type="match status" value="1"/>
</dbReference>
<gene>
    <name evidence="3" type="ORF">ACFSC7_13855</name>
</gene>
<dbReference type="Gene3D" id="3.40.50.10610">
    <property type="entry name" value="ABC-type transport auxiliary lipoprotein component"/>
    <property type="match status" value="1"/>
</dbReference>